<proteinExistence type="predicted"/>
<evidence type="ECO:0000313" key="1">
    <source>
        <dbReference type="EMBL" id="GLK12851.1"/>
    </source>
</evidence>
<protein>
    <submittedName>
        <fullName evidence="1">Uncharacterized protein</fullName>
    </submittedName>
</protein>
<reference evidence="1" key="2">
    <citation type="submission" date="2023-01" db="EMBL/GenBank/DDBJ databases">
        <authorList>
            <person name="Sun Q."/>
            <person name="Evtushenko L."/>
        </authorList>
    </citation>
    <scope>NUCLEOTIDE SEQUENCE</scope>
    <source>
        <strain evidence="1">VKM Ac-2007</strain>
    </source>
</reference>
<keyword evidence="2" id="KW-1185">Reference proteome</keyword>
<gene>
    <name evidence="1" type="ORF">GCM10017600_62610</name>
</gene>
<evidence type="ECO:0000313" key="2">
    <source>
        <dbReference type="Proteomes" id="UP001143474"/>
    </source>
</evidence>
<dbReference type="Proteomes" id="UP001143474">
    <property type="component" value="Unassembled WGS sequence"/>
</dbReference>
<dbReference type="EMBL" id="BSEV01000019">
    <property type="protein sequence ID" value="GLK12851.1"/>
    <property type="molecule type" value="Genomic_DNA"/>
</dbReference>
<reference evidence="1" key="1">
    <citation type="journal article" date="2014" name="Int. J. Syst. Evol. Microbiol.">
        <title>Complete genome sequence of Corynebacterium casei LMG S-19264T (=DSM 44701T), isolated from a smear-ripened cheese.</title>
        <authorList>
            <consortium name="US DOE Joint Genome Institute (JGI-PGF)"/>
            <person name="Walter F."/>
            <person name="Albersmeier A."/>
            <person name="Kalinowski J."/>
            <person name="Ruckert C."/>
        </authorList>
    </citation>
    <scope>NUCLEOTIDE SEQUENCE</scope>
    <source>
        <strain evidence="1">VKM Ac-2007</strain>
    </source>
</reference>
<dbReference type="RefSeq" id="WP_271221161.1">
    <property type="nucleotide sequence ID" value="NZ_BAAAVD010000012.1"/>
</dbReference>
<dbReference type="AlphaFoldDB" id="A0A9W6MG22"/>
<organism evidence="1 2">
    <name type="scientific">Streptosporangium carneum</name>
    <dbReference type="NCBI Taxonomy" id="47481"/>
    <lineage>
        <taxon>Bacteria</taxon>
        <taxon>Bacillati</taxon>
        <taxon>Actinomycetota</taxon>
        <taxon>Actinomycetes</taxon>
        <taxon>Streptosporangiales</taxon>
        <taxon>Streptosporangiaceae</taxon>
        <taxon>Streptosporangium</taxon>
    </lineage>
</organism>
<sequence>MSRFDDLPGYAASIAPLIDAVHLGVHIASRPLGRELVERSGLHADLLVDLRYVLPARPLTPWGLAALYRYNPFDDAELEIQVAQGALVAGHGGVWRATDRALAFIAELYGLHAVVTGEMWAAHTDRLPELADLAGRLVVAAAGSGGTAFAQAAPPYEPEETPDGVLLFNRLAALRYHRADAHAAAWQEAGLTAAQIVGLPSGPFRDRIEAETNRGAAVPYETLTTRERQTLLVGLSVLDQP</sequence>
<accession>A0A9W6MG22</accession>
<comment type="caution">
    <text evidence="1">The sequence shown here is derived from an EMBL/GenBank/DDBJ whole genome shotgun (WGS) entry which is preliminary data.</text>
</comment>
<name>A0A9W6MG22_9ACTN</name>